<protein>
    <submittedName>
        <fullName evidence="4">Glycosyl transferase group 1</fullName>
    </submittedName>
</protein>
<comment type="similarity">
    <text evidence="1">Belongs to the glycosyltransferase group 1 family. Glycosyltransferase 4 subfamily.</text>
</comment>
<dbReference type="InterPro" id="IPR001296">
    <property type="entry name" value="Glyco_trans_1"/>
</dbReference>
<name>A7GNI6_BACCN</name>
<dbReference type="RefSeq" id="WP_012093865.1">
    <property type="nucleotide sequence ID" value="NC_009674.1"/>
</dbReference>
<dbReference type="InterPro" id="IPR028098">
    <property type="entry name" value="Glyco_trans_4-like_N"/>
</dbReference>
<dbReference type="Gene3D" id="3.40.50.2000">
    <property type="entry name" value="Glycogen Phosphorylase B"/>
    <property type="match status" value="2"/>
</dbReference>
<dbReference type="KEGG" id="bcy:Bcer98_1373"/>
<dbReference type="eggNOG" id="COG2227">
    <property type="taxonomic scope" value="Bacteria"/>
</dbReference>
<dbReference type="OrthoDB" id="9815550at2"/>
<dbReference type="Pfam" id="PF13489">
    <property type="entry name" value="Methyltransf_23"/>
    <property type="match status" value="1"/>
</dbReference>
<dbReference type="InterPro" id="IPR029063">
    <property type="entry name" value="SAM-dependent_MTases_sf"/>
</dbReference>
<dbReference type="CDD" id="cd03801">
    <property type="entry name" value="GT4_PimA-like"/>
    <property type="match status" value="1"/>
</dbReference>
<dbReference type="EMBL" id="CP000764">
    <property type="protein sequence ID" value="ABS21694.1"/>
    <property type="molecule type" value="Genomic_DNA"/>
</dbReference>
<dbReference type="eggNOG" id="COG0438">
    <property type="taxonomic scope" value="Bacteria"/>
</dbReference>
<dbReference type="GeneID" id="33896717"/>
<dbReference type="STRING" id="315749.Bcer98_1373"/>
<dbReference type="Pfam" id="PF13439">
    <property type="entry name" value="Glyco_transf_4"/>
    <property type="match status" value="1"/>
</dbReference>
<dbReference type="PANTHER" id="PTHR45947">
    <property type="entry name" value="SULFOQUINOVOSYL TRANSFERASE SQD2"/>
    <property type="match status" value="1"/>
</dbReference>
<dbReference type="Proteomes" id="UP000002300">
    <property type="component" value="Chromosome"/>
</dbReference>
<evidence type="ECO:0000256" key="1">
    <source>
        <dbReference type="ARBA" id="ARBA00009481"/>
    </source>
</evidence>
<organism evidence="4 5">
    <name type="scientific">Bacillus cytotoxicus (strain DSM 22905 / CIP 110041 / 391-98 / NVH 391-98)</name>
    <dbReference type="NCBI Taxonomy" id="315749"/>
    <lineage>
        <taxon>Bacteria</taxon>
        <taxon>Bacillati</taxon>
        <taxon>Bacillota</taxon>
        <taxon>Bacilli</taxon>
        <taxon>Bacillales</taxon>
        <taxon>Bacillaceae</taxon>
        <taxon>Bacillus</taxon>
        <taxon>Bacillus cereus group</taxon>
    </lineage>
</organism>
<dbReference type="CAZy" id="GT4">
    <property type="family name" value="Glycosyltransferase Family 4"/>
</dbReference>
<evidence type="ECO:0000313" key="4">
    <source>
        <dbReference type="EMBL" id="ABS21694.1"/>
    </source>
</evidence>
<dbReference type="SUPFAM" id="SSF53335">
    <property type="entry name" value="S-adenosyl-L-methionine-dependent methyltransferases"/>
    <property type="match status" value="1"/>
</dbReference>
<dbReference type="PANTHER" id="PTHR45947:SF3">
    <property type="entry name" value="SULFOQUINOVOSYL TRANSFERASE SQD2"/>
    <property type="match status" value="1"/>
</dbReference>
<feature type="domain" description="Glycosyltransferase subfamily 4-like N-terminal" evidence="3">
    <location>
        <begin position="15"/>
        <end position="185"/>
    </location>
</feature>
<dbReference type="SUPFAM" id="SSF53756">
    <property type="entry name" value="UDP-Glycosyltransferase/glycogen phosphorylase"/>
    <property type="match status" value="1"/>
</dbReference>
<sequence length="689" mass="79423">MKILIVAYDAHPCEGGVDTYIQTLKSGLEKKGHLVDLVSYTDVKKLNQEDIKRIVEYQNALNSEFKGKVPEHVIRTEVKRFIHKQILNSVNSTYDVIHSQIGLLNSVIKEVFPNIPLVGTIHGCIYSETLMWEKNRKNAEFYKEYDDEAVNIPDKIITVSSYLDKNLPLIVPEKRLVIHNGINVSDFQVKQKNNQIIKIATTGNLYHLKGYDILLQALIALKKENLLYELTMFGDGSERDKLEQIVKMHQLPVKFKGHVPREVLQEELPKFDVFVQPSRLENFPFSVIEAMASGCAIICSKVNGMNEQVQHLKNGILFEPENSDQLSECLQYMIRNREETKRMGIQGRKDAEEKFSIDIMVEKHEEVYRQVAAIYSTTNNTSDGLCENKGLVNQNHWDTLYENLDIYKPAENDPFRVWINEHIPMGKGKSCIEIGCFPGRFLTIFGDAGYTLNGIDLTPKVESMPFYLSSLGYSIGQFKKQDFFSLDYSTTKHDIVCSFGFIEHFSNWLDVLLKHSEMVKENGYLVIEVPNFSGFPLRAMRMFLDFKNYEGHNTASMYPEVWEKILSLLDFEICFSGYFGEFDFWIDEIPDSLTKQKLISLIMESKPFFDSIDLPDCHIKPYCGLIAKKKTSKSVSAILTNKSIQETINNIVKKATREDQIKDLNIRKIYSFFELWCKYMDDKKVGRNL</sequence>
<evidence type="ECO:0000259" key="2">
    <source>
        <dbReference type="Pfam" id="PF00534"/>
    </source>
</evidence>
<dbReference type="HOGENOM" id="CLU_399380_0_0_9"/>
<dbReference type="GO" id="GO:0016757">
    <property type="term" value="F:glycosyltransferase activity"/>
    <property type="evidence" value="ECO:0007669"/>
    <property type="project" value="InterPro"/>
</dbReference>
<dbReference type="Pfam" id="PF00534">
    <property type="entry name" value="Glycos_transf_1"/>
    <property type="match status" value="1"/>
</dbReference>
<accession>A7GNI6</accession>
<keyword evidence="4" id="KW-0808">Transferase</keyword>
<reference evidence="4 5" key="1">
    <citation type="journal article" date="2008" name="Chem. Biol. Interact.">
        <title>Extending the Bacillus cereus group genomics to putative food-borne pathogens of different toxicity.</title>
        <authorList>
            <person name="Lapidus A."/>
            <person name="Goltsman E."/>
            <person name="Auger S."/>
            <person name="Galleron N."/>
            <person name="Segurens B."/>
            <person name="Dossat C."/>
            <person name="Land M.L."/>
            <person name="Broussolle V."/>
            <person name="Brillard J."/>
            <person name="Guinebretiere M.H."/>
            <person name="Sanchis V."/>
            <person name="Nguen-The C."/>
            <person name="Lereclus D."/>
            <person name="Richardson P."/>
            <person name="Wincker P."/>
            <person name="Weissenbach J."/>
            <person name="Ehrlich S.D."/>
            <person name="Sorokin A."/>
        </authorList>
    </citation>
    <scope>NUCLEOTIDE SEQUENCE [LARGE SCALE GENOMIC DNA]</scope>
    <source>
        <strain evidence="5">DSM 22905 / CIP 110041 / 391-98 / NVH 391-98</strain>
    </source>
</reference>
<dbReference type="Gene3D" id="3.40.50.150">
    <property type="entry name" value="Vaccinia Virus protein VP39"/>
    <property type="match status" value="1"/>
</dbReference>
<gene>
    <name evidence="4" type="ordered locus">Bcer98_1373</name>
</gene>
<keyword evidence="5" id="KW-1185">Reference proteome</keyword>
<proteinExistence type="inferred from homology"/>
<evidence type="ECO:0000259" key="3">
    <source>
        <dbReference type="Pfam" id="PF13439"/>
    </source>
</evidence>
<dbReference type="AlphaFoldDB" id="A7GNI6"/>
<evidence type="ECO:0000313" key="5">
    <source>
        <dbReference type="Proteomes" id="UP000002300"/>
    </source>
</evidence>
<feature type="domain" description="Glycosyl transferase family 1" evidence="2">
    <location>
        <begin position="187"/>
        <end position="349"/>
    </location>
</feature>
<dbReference type="InterPro" id="IPR050194">
    <property type="entry name" value="Glycosyltransferase_grp1"/>
</dbReference>